<evidence type="ECO:0000313" key="2">
    <source>
        <dbReference type="EMBL" id="KAF2828823.1"/>
    </source>
</evidence>
<name>A0A6A7A6N0_9PLEO</name>
<evidence type="ECO:0000256" key="1">
    <source>
        <dbReference type="SAM" id="Phobius"/>
    </source>
</evidence>
<sequence length="51" mass="5815">MDERSTVLERQGEKGPSVKEEFVHPVAMKAIQMMLLVCLTLCLGNVYLRFC</sequence>
<reference evidence="2" key="1">
    <citation type="journal article" date="2020" name="Stud. Mycol.">
        <title>101 Dothideomycetes genomes: a test case for predicting lifestyles and emergence of pathogens.</title>
        <authorList>
            <person name="Haridas S."/>
            <person name="Albert R."/>
            <person name="Binder M."/>
            <person name="Bloem J."/>
            <person name="Labutti K."/>
            <person name="Salamov A."/>
            <person name="Andreopoulos B."/>
            <person name="Baker S."/>
            <person name="Barry K."/>
            <person name="Bills G."/>
            <person name="Bluhm B."/>
            <person name="Cannon C."/>
            <person name="Castanera R."/>
            <person name="Culley D."/>
            <person name="Daum C."/>
            <person name="Ezra D."/>
            <person name="Gonzalez J."/>
            <person name="Henrissat B."/>
            <person name="Kuo A."/>
            <person name="Liang C."/>
            <person name="Lipzen A."/>
            <person name="Lutzoni F."/>
            <person name="Magnuson J."/>
            <person name="Mondo S."/>
            <person name="Nolan M."/>
            <person name="Ohm R."/>
            <person name="Pangilinan J."/>
            <person name="Park H.-J."/>
            <person name="Ramirez L."/>
            <person name="Alfaro M."/>
            <person name="Sun H."/>
            <person name="Tritt A."/>
            <person name="Yoshinaga Y."/>
            <person name="Zwiers L.-H."/>
            <person name="Turgeon B."/>
            <person name="Goodwin S."/>
            <person name="Spatafora J."/>
            <person name="Crous P."/>
            <person name="Grigoriev I."/>
        </authorList>
    </citation>
    <scope>NUCLEOTIDE SEQUENCE</scope>
    <source>
        <strain evidence="2">CBS 113818</strain>
    </source>
</reference>
<keyword evidence="1" id="KW-0812">Transmembrane</keyword>
<gene>
    <name evidence="2" type="ORF">CC86DRAFT_368949</name>
</gene>
<dbReference type="Proteomes" id="UP000799424">
    <property type="component" value="Unassembled WGS sequence"/>
</dbReference>
<keyword evidence="1" id="KW-0472">Membrane</keyword>
<protein>
    <submittedName>
        <fullName evidence="2">Uncharacterized protein</fullName>
    </submittedName>
</protein>
<dbReference type="EMBL" id="MU006222">
    <property type="protein sequence ID" value="KAF2828823.1"/>
    <property type="molecule type" value="Genomic_DNA"/>
</dbReference>
<proteinExistence type="predicted"/>
<keyword evidence="3" id="KW-1185">Reference proteome</keyword>
<feature type="transmembrane region" description="Helical" evidence="1">
    <location>
        <begin position="30"/>
        <end position="48"/>
    </location>
</feature>
<evidence type="ECO:0000313" key="3">
    <source>
        <dbReference type="Proteomes" id="UP000799424"/>
    </source>
</evidence>
<organism evidence="2 3">
    <name type="scientific">Ophiobolus disseminans</name>
    <dbReference type="NCBI Taxonomy" id="1469910"/>
    <lineage>
        <taxon>Eukaryota</taxon>
        <taxon>Fungi</taxon>
        <taxon>Dikarya</taxon>
        <taxon>Ascomycota</taxon>
        <taxon>Pezizomycotina</taxon>
        <taxon>Dothideomycetes</taxon>
        <taxon>Pleosporomycetidae</taxon>
        <taxon>Pleosporales</taxon>
        <taxon>Pleosporineae</taxon>
        <taxon>Phaeosphaeriaceae</taxon>
        <taxon>Ophiobolus</taxon>
    </lineage>
</organism>
<keyword evidence="1" id="KW-1133">Transmembrane helix</keyword>
<dbReference type="AlphaFoldDB" id="A0A6A7A6N0"/>
<accession>A0A6A7A6N0</accession>